<evidence type="ECO:0000259" key="1">
    <source>
        <dbReference type="Pfam" id="PF04601"/>
    </source>
</evidence>
<dbReference type="PANTHER" id="PTHR31205">
    <property type="entry name" value="ACTIN CROSS-LINKING PROTEIN (DUF569)"/>
    <property type="match status" value="1"/>
</dbReference>
<protein>
    <recommendedName>
        <fullName evidence="5">DUF569 domain-containing protein</fullName>
    </recommendedName>
</protein>
<dbReference type="InterPro" id="IPR007679">
    <property type="entry name" value="DUF569"/>
</dbReference>
<evidence type="ECO:0008006" key="5">
    <source>
        <dbReference type="Google" id="ProtNLM"/>
    </source>
</evidence>
<evidence type="ECO:0000259" key="2">
    <source>
        <dbReference type="Pfam" id="PF22932"/>
    </source>
</evidence>
<dbReference type="Pfam" id="PF04601">
    <property type="entry name" value="DUF569"/>
    <property type="match status" value="1"/>
</dbReference>
<proteinExistence type="predicted"/>
<organism evidence="3 4">
    <name type="scientific">Panicum virgatum</name>
    <name type="common">Blackwell switchgrass</name>
    <dbReference type="NCBI Taxonomy" id="38727"/>
    <lineage>
        <taxon>Eukaryota</taxon>
        <taxon>Viridiplantae</taxon>
        <taxon>Streptophyta</taxon>
        <taxon>Embryophyta</taxon>
        <taxon>Tracheophyta</taxon>
        <taxon>Spermatophyta</taxon>
        <taxon>Magnoliopsida</taxon>
        <taxon>Liliopsida</taxon>
        <taxon>Poales</taxon>
        <taxon>Poaceae</taxon>
        <taxon>PACMAD clade</taxon>
        <taxon>Panicoideae</taxon>
        <taxon>Panicodae</taxon>
        <taxon>Paniceae</taxon>
        <taxon>Panicinae</taxon>
        <taxon>Panicum</taxon>
        <taxon>Panicum sect. Hiantes</taxon>
    </lineage>
</organism>
<feature type="domain" description="DUF569" evidence="1">
    <location>
        <begin position="1"/>
        <end position="99"/>
    </location>
</feature>
<reference evidence="3" key="1">
    <citation type="submission" date="2020-05" db="EMBL/GenBank/DDBJ databases">
        <title>WGS assembly of Panicum virgatum.</title>
        <authorList>
            <person name="Lovell J.T."/>
            <person name="Jenkins J."/>
            <person name="Shu S."/>
            <person name="Juenger T.E."/>
            <person name="Schmutz J."/>
        </authorList>
    </citation>
    <scope>NUCLEOTIDE SEQUENCE</scope>
    <source>
        <strain evidence="3">AP13</strain>
    </source>
</reference>
<dbReference type="EMBL" id="CM029043">
    <property type="protein sequence ID" value="KAG2609592.1"/>
    <property type="molecule type" value="Genomic_DNA"/>
</dbReference>
<keyword evidence="4" id="KW-1185">Reference proteome</keyword>
<dbReference type="AlphaFoldDB" id="A0A8T0TCS9"/>
<evidence type="ECO:0000313" key="3">
    <source>
        <dbReference type="EMBL" id="KAG2609592.1"/>
    </source>
</evidence>
<dbReference type="CDD" id="cd23340">
    <property type="entry name" value="beta-trefoil_FSCN_ACP-like"/>
    <property type="match status" value="1"/>
</dbReference>
<gene>
    <name evidence="3" type="ORF">PVAP13_4KG051600</name>
</gene>
<dbReference type="Pfam" id="PF22932">
    <property type="entry name" value="Ubiq_DUF_assoc"/>
    <property type="match status" value="1"/>
</dbReference>
<dbReference type="SUPFAM" id="SSF50405">
    <property type="entry name" value="Actin-crosslinking proteins"/>
    <property type="match status" value="1"/>
</dbReference>
<dbReference type="InterPro" id="IPR008999">
    <property type="entry name" value="Actin-crosslinking"/>
</dbReference>
<sequence length="249" mass="28447">MEQFPDRAHVRLRSAAHGTYLYADEGGMGVSLSPQRGSLNTVWAVHRAERSSNSYVLLHSAAYGRYLALSQQHFGHARRRAVLQCRYYNNIAQKDIMWVAIRMTDWANDQLFITNRRFGDLRMRWVVEAVPSRGLAPLFPDPAPTPNPMLLRRMILYMKGDEYGNIDYESTNLLVFEGYSVFRLRDELASLLEEEHSVRITMCVWAGSHGRLTPLVVDLPRNNQTMEVVVFESWSGAAQGLQYPNVDAP</sequence>
<dbReference type="InterPro" id="IPR054726">
    <property type="entry name" value="Ubiq_DUF569-assoc"/>
</dbReference>
<feature type="domain" description="DUF569" evidence="2">
    <location>
        <begin position="152"/>
        <end position="231"/>
    </location>
</feature>
<name>A0A8T0TCS9_PANVG</name>
<comment type="caution">
    <text evidence="3">The sequence shown here is derived from an EMBL/GenBank/DDBJ whole genome shotgun (WGS) entry which is preliminary data.</text>
</comment>
<evidence type="ECO:0000313" key="4">
    <source>
        <dbReference type="Proteomes" id="UP000823388"/>
    </source>
</evidence>
<dbReference type="PANTHER" id="PTHR31205:SF26">
    <property type="entry name" value="DUF569 DOMAIN-CONTAINING PROTEIN"/>
    <property type="match status" value="1"/>
</dbReference>
<dbReference type="Proteomes" id="UP000823388">
    <property type="component" value="Chromosome 4K"/>
</dbReference>
<accession>A0A8T0TCS9</accession>